<evidence type="ECO:0000313" key="4">
    <source>
        <dbReference type="EMBL" id="CAB5230922.1"/>
    </source>
</evidence>
<evidence type="ECO:0000313" key="3">
    <source>
        <dbReference type="EMBL" id="CAB4217861.1"/>
    </source>
</evidence>
<organism evidence="4">
    <name type="scientific">uncultured Caudovirales phage</name>
    <dbReference type="NCBI Taxonomy" id="2100421"/>
    <lineage>
        <taxon>Viruses</taxon>
        <taxon>Duplodnaviria</taxon>
        <taxon>Heunggongvirae</taxon>
        <taxon>Uroviricota</taxon>
        <taxon>Caudoviricetes</taxon>
        <taxon>Peduoviridae</taxon>
        <taxon>Maltschvirus</taxon>
        <taxon>Maltschvirus maltsch</taxon>
    </lineage>
</organism>
<protein>
    <submittedName>
        <fullName evidence="4">Uncharacterized protein</fullName>
    </submittedName>
</protein>
<dbReference type="EMBL" id="LR798430">
    <property type="protein sequence ID" value="CAB5230922.1"/>
    <property type="molecule type" value="Genomic_DNA"/>
</dbReference>
<reference evidence="4" key="1">
    <citation type="submission" date="2020-05" db="EMBL/GenBank/DDBJ databases">
        <authorList>
            <person name="Chiriac C."/>
            <person name="Salcher M."/>
            <person name="Ghai R."/>
            <person name="Kavagutti S V."/>
        </authorList>
    </citation>
    <scope>NUCLEOTIDE SEQUENCE</scope>
</reference>
<gene>
    <name evidence="1" type="ORF">UFOVP1127_25</name>
    <name evidence="2" type="ORF">UFOVP1242_49</name>
    <name evidence="3" type="ORF">UFOVP1492_109</name>
    <name evidence="4" type="ORF">UFOVP1580_2</name>
</gene>
<sequence length="173" mass="17707">MPNNTNLLVSASGATTGALLGAGTNQQTAVRDNDGATGYIYAPGSVGGARVSSFLVEGNMFPPHEKINLVTISAYVAADTGTVLGMQVILGVRIGGTTYSGTTQAVSSTTYTLFTSSFLLNPATSAAWTKYELDTLEVVVSLDGGAGTAQCRCSQLYAAVSFEAQTDALLFGS</sequence>
<proteinExistence type="predicted"/>
<dbReference type="EMBL" id="LR797075">
    <property type="protein sequence ID" value="CAB4185155.1"/>
    <property type="molecule type" value="Genomic_DNA"/>
</dbReference>
<accession>A0A6J7XSE0</accession>
<evidence type="ECO:0000313" key="1">
    <source>
        <dbReference type="EMBL" id="CAB4185155.1"/>
    </source>
</evidence>
<dbReference type="EMBL" id="LR797197">
    <property type="protein sequence ID" value="CAB4193258.1"/>
    <property type="molecule type" value="Genomic_DNA"/>
</dbReference>
<dbReference type="EMBL" id="LR797450">
    <property type="protein sequence ID" value="CAB4217861.1"/>
    <property type="molecule type" value="Genomic_DNA"/>
</dbReference>
<name>A0A6J7XSE0_9CAUD</name>
<evidence type="ECO:0000313" key="2">
    <source>
        <dbReference type="EMBL" id="CAB4193258.1"/>
    </source>
</evidence>